<gene>
    <name evidence="1" type="ORF">PCASD_19111</name>
</gene>
<comment type="caution">
    <text evidence="1">The sequence shown here is derived from an EMBL/GenBank/DDBJ whole genome shotgun (WGS) entry which is preliminary data.</text>
</comment>
<dbReference type="Proteomes" id="UP000235392">
    <property type="component" value="Unassembled WGS sequence"/>
</dbReference>
<dbReference type="SUPFAM" id="SSF52540">
    <property type="entry name" value="P-loop containing nucleoside triphosphate hydrolases"/>
    <property type="match status" value="1"/>
</dbReference>
<reference evidence="1 2" key="1">
    <citation type="submission" date="2017-11" db="EMBL/GenBank/DDBJ databases">
        <title>De novo assembly and phasing of dikaryotic genomes from two isolates of Puccinia coronata f. sp. avenae, the causal agent of oat crown rust.</title>
        <authorList>
            <person name="Miller M.E."/>
            <person name="Zhang Y."/>
            <person name="Omidvar V."/>
            <person name="Sperschneider J."/>
            <person name="Schwessinger B."/>
            <person name="Raley C."/>
            <person name="Palmer J.M."/>
            <person name="Garnica D."/>
            <person name="Upadhyaya N."/>
            <person name="Rathjen J."/>
            <person name="Taylor J.M."/>
            <person name="Park R.F."/>
            <person name="Dodds P.N."/>
            <person name="Hirsch C.D."/>
            <person name="Kianian S.F."/>
            <person name="Figueroa M."/>
        </authorList>
    </citation>
    <scope>NUCLEOTIDE SEQUENCE [LARGE SCALE GENOMIC DNA]</scope>
    <source>
        <strain evidence="1">12SD80</strain>
    </source>
</reference>
<name>A0A2N5U1F0_9BASI</name>
<evidence type="ECO:0000313" key="1">
    <source>
        <dbReference type="EMBL" id="PLW31553.1"/>
    </source>
</evidence>
<sequence>MTTSFHLPPPQGFNPTALSGAEKRISLPQKLLALSRKELKDHIKQTSNRIYGNKAKDGQIDMASHLVHSEHTFVLAGTGFGKSCIAEIYLQLFKPYQKPVIVVLNPLDALGDNQV</sequence>
<dbReference type="EMBL" id="PGCI01000266">
    <property type="protein sequence ID" value="PLW31553.1"/>
    <property type="molecule type" value="Genomic_DNA"/>
</dbReference>
<accession>A0A2N5U1F0</accession>
<protein>
    <recommendedName>
        <fullName evidence="3">DEAD/DEAH box helicase domain-containing protein</fullName>
    </recommendedName>
</protein>
<evidence type="ECO:0000313" key="2">
    <source>
        <dbReference type="Proteomes" id="UP000235392"/>
    </source>
</evidence>
<dbReference type="Gene3D" id="3.40.50.300">
    <property type="entry name" value="P-loop containing nucleotide triphosphate hydrolases"/>
    <property type="match status" value="1"/>
</dbReference>
<proteinExistence type="predicted"/>
<evidence type="ECO:0008006" key="3">
    <source>
        <dbReference type="Google" id="ProtNLM"/>
    </source>
</evidence>
<dbReference type="InterPro" id="IPR027417">
    <property type="entry name" value="P-loop_NTPase"/>
</dbReference>
<organism evidence="1 2">
    <name type="scientific">Puccinia coronata f. sp. avenae</name>
    <dbReference type="NCBI Taxonomy" id="200324"/>
    <lineage>
        <taxon>Eukaryota</taxon>
        <taxon>Fungi</taxon>
        <taxon>Dikarya</taxon>
        <taxon>Basidiomycota</taxon>
        <taxon>Pucciniomycotina</taxon>
        <taxon>Pucciniomycetes</taxon>
        <taxon>Pucciniales</taxon>
        <taxon>Pucciniaceae</taxon>
        <taxon>Puccinia</taxon>
    </lineage>
</organism>
<dbReference type="AlphaFoldDB" id="A0A2N5U1F0"/>